<dbReference type="Proteomes" id="UP000026961">
    <property type="component" value="Chromosome 4"/>
</dbReference>
<feature type="region of interest" description="Disordered" evidence="1">
    <location>
        <begin position="1"/>
        <end position="99"/>
    </location>
</feature>
<dbReference type="AlphaFoldDB" id="A0A0D9ZQB0"/>
<reference evidence="2" key="2">
    <citation type="submission" date="2018-05" db="EMBL/GenBank/DDBJ databases">
        <title>OgluRS3 (Oryza glumaepatula Reference Sequence Version 3).</title>
        <authorList>
            <person name="Zhang J."/>
            <person name="Kudrna D."/>
            <person name="Lee S."/>
            <person name="Talag J."/>
            <person name="Welchert J."/>
            <person name="Wing R.A."/>
        </authorList>
    </citation>
    <scope>NUCLEOTIDE SEQUENCE [LARGE SCALE GENOMIC DNA]</scope>
</reference>
<dbReference type="HOGENOM" id="CLU_021283_1_0_1"/>
<dbReference type="Pfam" id="PF07893">
    <property type="entry name" value="DUF1668"/>
    <property type="match status" value="1"/>
</dbReference>
<dbReference type="PANTHER" id="PTHR33085">
    <property type="entry name" value="OS12G0113100 PROTEIN-RELATED"/>
    <property type="match status" value="1"/>
</dbReference>
<dbReference type="Gramene" id="OGLUM04G24390.1">
    <property type="protein sequence ID" value="OGLUM04G24390.1"/>
    <property type="gene ID" value="OGLUM04G24390"/>
</dbReference>
<organism evidence="2">
    <name type="scientific">Oryza glumipatula</name>
    <dbReference type="NCBI Taxonomy" id="40148"/>
    <lineage>
        <taxon>Eukaryota</taxon>
        <taxon>Viridiplantae</taxon>
        <taxon>Streptophyta</taxon>
        <taxon>Embryophyta</taxon>
        <taxon>Tracheophyta</taxon>
        <taxon>Spermatophyta</taxon>
        <taxon>Magnoliopsida</taxon>
        <taxon>Liliopsida</taxon>
        <taxon>Poales</taxon>
        <taxon>Poaceae</taxon>
        <taxon>BOP clade</taxon>
        <taxon>Oryzoideae</taxon>
        <taxon>Oryzeae</taxon>
        <taxon>Oryzinae</taxon>
        <taxon>Oryza</taxon>
    </lineage>
</organism>
<evidence type="ECO:0000256" key="1">
    <source>
        <dbReference type="SAM" id="MobiDB-lite"/>
    </source>
</evidence>
<proteinExistence type="predicted"/>
<dbReference type="EnsemblPlants" id="OGLUM04G24390.1">
    <property type="protein sequence ID" value="OGLUM04G24390.1"/>
    <property type="gene ID" value="OGLUM04G24390"/>
</dbReference>
<feature type="compositionally biased region" description="Basic and acidic residues" evidence="1">
    <location>
        <begin position="1"/>
        <end position="11"/>
    </location>
</feature>
<name>A0A0D9ZQB0_9ORYZ</name>
<keyword evidence="3" id="KW-1185">Reference proteome</keyword>
<reference evidence="2" key="1">
    <citation type="submission" date="2015-04" db="UniProtKB">
        <authorList>
            <consortium name="EnsemblPlants"/>
        </authorList>
    </citation>
    <scope>IDENTIFICATION</scope>
</reference>
<evidence type="ECO:0000313" key="2">
    <source>
        <dbReference type="EnsemblPlants" id="OGLUM04G24390.1"/>
    </source>
</evidence>
<feature type="region of interest" description="Disordered" evidence="1">
    <location>
        <begin position="127"/>
        <end position="146"/>
    </location>
</feature>
<dbReference type="InterPro" id="IPR012871">
    <property type="entry name" value="DUF1668_ORYSA"/>
</dbReference>
<accession>A0A0D9ZQB0</accession>
<sequence>MPKRPPSESHHGSSRSAKRTSSASSSHGSSGSVEERPYSSGRHGSSGRMEEGTAAPSCRHRSRRTDKRPSSSGRHGSGRTANKHERPAPATRPRQRRKRKYLYLVMDDWEKGYGIYRVDVNSFDPDAEFGSDSEAECQARNRDDEPSPLVRVEAPINYSRWITAHGSKIFMMLPVRAEVIPGIPVFDTVTRAMMVCPWPKNLGEQLQPFCVSVGDRLVRLCNPGFQVLGAQPPPRSGHGYVDVPWTWEEISDDNASSMPPFTSDRVSAYAVHPDGRTIWVSVSNWKPVVDGRGGGSYGDRNNTFTFDMEHLEWTHVGEWLMPFEGQAHYVGELDAWVGLSRVHKGYLCCCPNDGYGPWGEGPFTSRIGSEMMFRPDKYGLRAAKLLYMGKSRFCMVESKLHNSPANQCKWVHGDEPEVEGRIRAIRMTTFRVEYNRVGEPCVAGRRARATRFFKDALTLLPLRFGYSLISCG</sequence>
<evidence type="ECO:0000313" key="3">
    <source>
        <dbReference type="Proteomes" id="UP000026961"/>
    </source>
</evidence>
<feature type="compositionally biased region" description="Low complexity" evidence="1">
    <location>
        <begin position="19"/>
        <end position="32"/>
    </location>
</feature>
<protein>
    <submittedName>
        <fullName evidence="2">Uncharacterized protein</fullName>
    </submittedName>
</protein>